<gene>
    <name evidence="11" type="ORF">SRIM_004760</name>
</gene>
<dbReference type="Proteomes" id="UP000011074">
    <property type="component" value="Chromosome"/>
</dbReference>
<feature type="transmembrane region" description="Helical" evidence="9">
    <location>
        <begin position="381"/>
        <end position="402"/>
    </location>
</feature>
<evidence type="ECO:0000256" key="3">
    <source>
        <dbReference type="ARBA" id="ARBA00022676"/>
    </source>
</evidence>
<proteinExistence type="predicted"/>
<evidence type="ECO:0000256" key="7">
    <source>
        <dbReference type="ARBA" id="ARBA00023136"/>
    </source>
</evidence>
<feature type="transmembrane region" description="Helical" evidence="9">
    <location>
        <begin position="352"/>
        <end position="369"/>
    </location>
</feature>
<dbReference type="Pfam" id="PF13231">
    <property type="entry name" value="PMT_2"/>
    <property type="match status" value="1"/>
</dbReference>
<feature type="transmembrane region" description="Helical" evidence="9">
    <location>
        <begin position="494"/>
        <end position="513"/>
    </location>
</feature>
<feature type="compositionally biased region" description="Gly residues" evidence="8">
    <location>
        <begin position="315"/>
        <end position="329"/>
    </location>
</feature>
<evidence type="ECO:0000256" key="8">
    <source>
        <dbReference type="SAM" id="MobiDB-lite"/>
    </source>
</evidence>
<accession>A0A8A1UHW0</accession>
<dbReference type="GO" id="GO:0009103">
    <property type="term" value="P:lipopolysaccharide biosynthetic process"/>
    <property type="evidence" value="ECO:0007669"/>
    <property type="project" value="UniProtKB-ARBA"/>
</dbReference>
<feature type="transmembrane region" description="Helical" evidence="9">
    <location>
        <begin position="441"/>
        <end position="459"/>
    </location>
</feature>
<evidence type="ECO:0000256" key="2">
    <source>
        <dbReference type="ARBA" id="ARBA00022475"/>
    </source>
</evidence>
<dbReference type="GeneID" id="66853217"/>
<dbReference type="InterPro" id="IPR038731">
    <property type="entry name" value="RgtA/B/C-like"/>
</dbReference>
<protein>
    <submittedName>
        <fullName evidence="11">Phospholipid carrier-dependent glycosyltransferase</fullName>
    </submittedName>
</protein>
<keyword evidence="7 9" id="KW-0472">Membrane</keyword>
<keyword evidence="6 9" id="KW-1133">Transmembrane helix</keyword>
<dbReference type="EMBL" id="CP048261">
    <property type="protein sequence ID" value="QST79579.1"/>
    <property type="molecule type" value="Genomic_DNA"/>
</dbReference>
<organism evidence="11 12">
    <name type="scientific">Streptomyces rimosus subsp. rimosus (strain ATCC 10970 / DSM 40260 / JCM 4667 / NRRL 2234)</name>
    <dbReference type="NCBI Taxonomy" id="1265868"/>
    <lineage>
        <taxon>Bacteria</taxon>
        <taxon>Bacillati</taxon>
        <taxon>Actinomycetota</taxon>
        <taxon>Actinomycetes</taxon>
        <taxon>Kitasatosporales</taxon>
        <taxon>Streptomycetaceae</taxon>
        <taxon>Streptomyces</taxon>
    </lineage>
</organism>
<reference evidence="11" key="3">
    <citation type="journal article" date="2021" name="bioRxiv">
        <title>Bilateral symmetry of linear streptomycete chromosomes.</title>
        <authorList>
            <person name="Algora-Gallardo L."/>
            <person name="Schniete J.K."/>
            <person name="Mark D.R."/>
            <person name="Hunter I.S."/>
            <person name="Herron P.R."/>
        </authorList>
    </citation>
    <scope>NUCLEOTIDE SEQUENCE</scope>
    <source>
        <strain evidence="11">ATCC 10970</strain>
    </source>
</reference>
<feature type="region of interest" description="Disordered" evidence="8">
    <location>
        <begin position="307"/>
        <end position="337"/>
    </location>
</feature>
<evidence type="ECO:0000313" key="11">
    <source>
        <dbReference type="EMBL" id="QST79579.1"/>
    </source>
</evidence>
<feature type="transmembrane region" description="Helical" evidence="9">
    <location>
        <begin position="249"/>
        <end position="269"/>
    </location>
</feature>
<evidence type="ECO:0000313" key="12">
    <source>
        <dbReference type="Proteomes" id="UP000011074"/>
    </source>
</evidence>
<evidence type="ECO:0000256" key="9">
    <source>
        <dbReference type="SAM" id="Phobius"/>
    </source>
</evidence>
<keyword evidence="3" id="KW-0328">Glycosyltransferase</keyword>
<dbReference type="PANTHER" id="PTHR33908">
    <property type="entry name" value="MANNOSYLTRANSFERASE YKCB-RELATED"/>
    <property type="match status" value="1"/>
</dbReference>
<dbReference type="PANTHER" id="PTHR33908:SF3">
    <property type="entry name" value="UNDECAPRENYL PHOSPHATE-ALPHA-4-AMINO-4-DEOXY-L-ARABINOSE ARABINOSYL TRANSFERASE"/>
    <property type="match status" value="1"/>
</dbReference>
<feature type="compositionally biased region" description="Basic residues" evidence="8">
    <location>
        <begin position="22"/>
        <end position="34"/>
    </location>
</feature>
<keyword evidence="5 9" id="KW-0812">Transmembrane</keyword>
<feature type="domain" description="Glycosyltransferase RgtA/B/C/D-like" evidence="10">
    <location>
        <begin position="110"/>
        <end position="263"/>
    </location>
</feature>
<dbReference type="GO" id="GO:0016763">
    <property type="term" value="F:pentosyltransferase activity"/>
    <property type="evidence" value="ECO:0007669"/>
    <property type="project" value="TreeGrafter"/>
</dbReference>
<feature type="transmembrane region" description="Helical" evidence="9">
    <location>
        <begin position="465"/>
        <end position="487"/>
    </location>
</feature>
<evidence type="ECO:0000259" key="10">
    <source>
        <dbReference type="Pfam" id="PF13231"/>
    </source>
</evidence>
<feature type="transmembrane region" description="Helical" evidence="9">
    <location>
        <begin position="150"/>
        <end position="166"/>
    </location>
</feature>
<evidence type="ECO:0000256" key="5">
    <source>
        <dbReference type="ARBA" id="ARBA00022692"/>
    </source>
</evidence>
<reference evidence="11" key="2">
    <citation type="submission" date="2020-01" db="EMBL/GenBank/DDBJ databases">
        <authorList>
            <person name="Algora L."/>
            <person name="Schniete J.K."/>
            <person name="MacFadyen A."/>
            <person name="Hoskisson P.A."/>
            <person name="Hunter I.S."/>
            <person name="Herron P.R."/>
        </authorList>
    </citation>
    <scope>NUCLEOTIDE SEQUENCE</scope>
    <source>
        <strain evidence="11">ATCC 10970</strain>
    </source>
</reference>
<dbReference type="AlphaFoldDB" id="A0A8A1UHW0"/>
<dbReference type="InterPro" id="IPR050297">
    <property type="entry name" value="LipidA_mod_glycosyltrf_83"/>
</dbReference>
<keyword evidence="4 11" id="KW-0808">Transferase</keyword>
<feature type="region of interest" description="Disordered" evidence="8">
    <location>
        <begin position="1"/>
        <end position="34"/>
    </location>
</feature>
<comment type="subcellular location">
    <subcellularLocation>
        <location evidence="1">Cell membrane</location>
        <topology evidence="1">Multi-pass membrane protein</topology>
    </subcellularLocation>
</comment>
<dbReference type="GO" id="GO:0005886">
    <property type="term" value="C:plasma membrane"/>
    <property type="evidence" value="ECO:0007669"/>
    <property type="project" value="UniProtKB-SubCell"/>
</dbReference>
<dbReference type="RefSeq" id="WP_078575181.1">
    <property type="nucleotide sequence ID" value="NZ_CP048261.1"/>
</dbReference>
<evidence type="ECO:0000256" key="1">
    <source>
        <dbReference type="ARBA" id="ARBA00004651"/>
    </source>
</evidence>
<feature type="transmembrane region" description="Helical" evidence="9">
    <location>
        <begin position="408"/>
        <end position="429"/>
    </location>
</feature>
<name>A0A8A1UHW0_STRR1</name>
<reference evidence="11" key="1">
    <citation type="submission" date="2012-12" db="EMBL/GenBank/DDBJ databases">
        <authorList>
            <person name="Pethick F.E."/>
            <person name="MacFadyen A.C."/>
            <person name="Tang Z."/>
            <person name="Sangal V."/>
            <person name="Tze-Tze L."/>
            <person name="Chu J."/>
            <person name="Guo M."/>
            <person name="Kirby R."/>
            <person name="Hoskisson P.A."/>
            <person name="Herron P.R."/>
            <person name="Hunter I.S."/>
        </authorList>
    </citation>
    <scope>NUCLEOTIDE SEQUENCE</scope>
    <source>
        <strain evidence="11">ATCC 10970</strain>
    </source>
</reference>
<evidence type="ECO:0000256" key="4">
    <source>
        <dbReference type="ARBA" id="ARBA00022679"/>
    </source>
</evidence>
<evidence type="ECO:0000256" key="6">
    <source>
        <dbReference type="ARBA" id="ARBA00022989"/>
    </source>
</evidence>
<feature type="transmembrane region" description="Helical" evidence="9">
    <location>
        <begin position="48"/>
        <end position="66"/>
    </location>
</feature>
<keyword evidence="2" id="KW-1003">Cell membrane</keyword>
<dbReference type="GO" id="GO:0010041">
    <property type="term" value="P:response to iron(III) ion"/>
    <property type="evidence" value="ECO:0007669"/>
    <property type="project" value="TreeGrafter"/>
</dbReference>
<feature type="transmembrane region" description="Helical" evidence="9">
    <location>
        <begin position="224"/>
        <end position="242"/>
    </location>
</feature>
<sequence length="551" mass="57780">MSASPVPSAPSPPSASATATRASRRAAARQRPRRRWELWRSPDGQPPWARPALLAIAALAGLLYAWNITSSGLAPFYSTAARSMAESWKAFLFTAFDPGATVTLDKIGGFLWPQALSARLFGFHDWALTLPQCVEGVVCVLVMYRVVRRWQGAAAGLLAAGLFTLTPVAASMFGHAIPDASLIMCLVLAVDQYQRAVRGGRLGALVLAGVWVGLGFQAKMMQAWLIVPALAVGYLLAAPVTLRRRLGHLLTAGVVMGAVSLSWVLLMTFTPKDVRPQVGGSSGDSAFSMVFDYNGFGRFGQSGNGATFSTDGTTKSGGGGAGQSAGRGGIVASDPENNPAHKLVGERLVRQIGWLYPPALLGLAFGLFRSRGRPRTDRTRAGYVMWGTWLLTTAAVLCVVPVPHTAYVAGLAPALAALSAAGAVAMWRAHRADRGSRAARLALPVTVAAQAAWAGYLAAGQADFAPWLTPLVAAAGLLGVAALVLRLRTRRRPLGALALAAACLATLAAPATWSLSVLNTRYGGSSFDAHAGPFGSEPRGSFILNVRPKAH</sequence>